<feature type="repeat" description="ANK" evidence="7">
    <location>
        <begin position="201"/>
        <end position="233"/>
    </location>
</feature>
<evidence type="ECO:0000256" key="1">
    <source>
        <dbReference type="ARBA" id="ARBA00022737"/>
    </source>
</evidence>
<dbReference type="Pfam" id="PF12796">
    <property type="entry name" value="Ank_2"/>
    <property type="match status" value="2"/>
</dbReference>
<reference evidence="9" key="1">
    <citation type="submission" date="2025-08" db="UniProtKB">
        <authorList>
            <consortium name="Ensembl"/>
        </authorList>
    </citation>
    <scope>IDENTIFICATION</scope>
</reference>
<gene>
    <name evidence="9" type="primary">LOC109061754</name>
</gene>
<feature type="region of interest" description="Disordered" evidence="8">
    <location>
        <begin position="64"/>
        <end position="90"/>
    </location>
</feature>
<dbReference type="InterPro" id="IPR051070">
    <property type="entry name" value="NF-kappa-B_inhibitor"/>
</dbReference>
<evidence type="ECO:0000256" key="2">
    <source>
        <dbReference type="ARBA" id="ARBA00023043"/>
    </source>
</evidence>
<dbReference type="PANTHER" id="PTHR46680">
    <property type="entry name" value="NF-KAPPA-B INHIBITOR ALPHA"/>
    <property type="match status" value="1"/>
</dbReference>
<comment type="similarity">
    <text evidence="3">Belongs to the NF-kappa-B inhibitor family.</text>
</comment>
<dbReference type="AlphaFoldDB" id="A0A8C1X2I2"/>
<evidence type="ECO:0000313" key="9">
    <source>
        <dbReference type="Ensembl" id="ENSCCRP00015074865.1"/>
    </source>
</evidence>
<dbReference type="PROSITE" id="PS50297">
    <property type="entry name" value="ANK_REP_REGION"/>
    <property type="match status" value="3"/>
</dbReference>
<sequence>MEGTHDIHAESWRKNARPGPSYAMDKRGAEDPVPEDWCDSGLDSLSGVGLGFEGPYGTYTEAEQMWTPGRSVSDIPDIPPPDESDNRSTTDCVSIGGGERLDSAIGDSINEDAVVGCISDGIGTMILGEPESTDRLANSNTEEGRQRREELFSTLNFLSEDGDTVLHLALIHEQWGIVQCLLEEIVVDNTWTSYLDIQNDLGQTALHLAVIVDRSECVRALLWSGASAAIQERGGNTPLHLAVRELRKECVRELTSCSRTPPAHLNITNYAGVSALHLAVHKGNCEIIHMLLEAGADVNQRDLGSGRSPLHWAVEGQRSEVVTLLLNAGALVNQRSYAGHTPFYCALYRPNKEVQALLSAHGATYTQDDEEEEECRESEEEDCDELKSDLRESSIFISEISLLKKYTHKTQNEGEWNSQTQ</sequence>
<evidence type="ECO:0000256" key="6">
    <source>
        <dbReference type="ARBA" id="ARBA00045368"/>
    </source>
</evidence>
<dbReference type="PANTHER" id="PTHR46680:SF1">
    <property type="entry name" value="NF-KAPPA-B INHIBITOR ALPHA"/>
    <property type="match status" value="1"/>
</dbReference>
<comment type="function">
    <text evidence="6">Inhibits the activity of dimeric NF-kappa-B/REL complexes by trapping REL (RELA/p65 and NFKB1/p50) dimers in the cytoplasm by masking their nuclear localization signals. On cellular stimulation by immune and pro-inflammatory responses, becomes phosphorylated promoting ubiquitination and degradation, enabling the dimeric RELA to translocate to the nucleus and activate transcription.</text>
</comment>
<dbReference type="Ensembl" id="ENSCCRT00015077301.1">
    <property type="protein sequence ID" value="ENSCCRP00015074865.1"/>
    <property type="gene ID" value="ENSCCRG00015030298.1"/>
</dbReference>
<organism evidence="9 10">
    <name type="scientific">Cyprinus carpio</name>
    <name type="common">Common carp</name>
    <dbReference type="NCBI Taxonomy" id="7962"/>
    <lineage>
        <taxon>Eukaryota</taxon>
        <taxon>Metazoa</taxon>
        <taxon>Chordata</taxon>
        <taxon>Craniata</taxon>
        <taxon>Vertebrata</taxon>
        <taxon>Euteleostomi</taxon>
        <taxon>Actinopterygii</taxon>
        <taxon>Neopterygii</taxon>
        <taxon>Teleostei</taxon>
        <taxon>Ostariophysi</taxon>
        <taxon>Cypriniformes</taxon>
        <taxon>Cyprinidae</taxon>
        <taxon>Cyprininae</taxon>
        <taxon>Cyprinus</taxon>
    </lineage>
</organism>
<keyword evidence="1" id="KW-0677">Repeat</keyword>
<evidence type="ECO:0000256" key="5">
    <source>
        <dbReference type="ARBA" id="ARBA00041987"/>
    </source>
</evidence>
<evidence type="ECO:0000256" key="3">
    <source>
        <dbReference type="ARBA" id="ARBA00038439"/>
    </source>
</evidence>
<dbReference type="SMART" id="SM00248">
    <property type="entry name" value="ANK"/>
    <property type="match status" value="6"/>
</dbReference>
<feature type="region of interest" description="Disordered" evidence="8">
    <location>
        <begin position="1"/>
        <end position="36"/>
    </location>
</feature>
<dbReference type="GO" id="GO:0005829">
    <property type="term" value="C:cytosol"/>
    <property type="evidence" value="ECO:0007669"/>
    <property type="project" value="TreeGrafter"/>
</dbReference>
<dbReference type="InterPro" id="IPR002110">
    <property type="entry name" value="Ankyrin_rpt"/>
</dbReference>
<feature type="compositionally biased region" description="Acidic residues" evidence="8">
    <location>
        <begin position="367"/>
        <end position="384"/>
    </location>
</feature>
<dbReference type="SUPFAM" id="SSF48403">
    <property type="entry name" value="Ankyrin repeat"/>
    <property type="match status" value="1"/>
</dbReference>
<feature type="repeat" description="ANK" evidence="7">
    <location>
        <begin position="271"/>
        <end position="303"/>
    </location>
</feature>
<evidence type="ECO:0000256" key="8">
    <source>
        <dbReference type="SAM" id="MobiDB-lite"/>
    </source>
</evidence>
<evidence type="ECO:0000256" key="7">
    <source>
        <dbReference type="PROSITE-ProRule" id="PRU00023"/>
    </source>
</evidence>
<name>A0A8C1X2I2_CYPCA</name>
<dbReference type="Gene3D" id="1.25.40.20">
    <property type="entry name" value="Ankyrin repeat-containing domain"/>
    <property type="match status" value="1"/>
</dbReference>
<dbReference type="GO" id="GO:0051059">
    <property type="term" value="F:NF-kappaB binding"/>
    <property type="evidence" value="ECO:0007669"/>
    <property type="project" value="TreeGrafter"/>
</dbReference>
<dbReference type="PRINTS" id="PR01415">
    <property type="entry name" value="ANKYRIN"/>
</dbReference>
<feature type="repeat" description="ANK" evidence="7">
    <location>
        <begin position="305"/>
        <end position="337"/>
    </location>
</feature>
<proteinExistence type="inferred from homology"/>
<dbReference type="Proteomes" id="UP000694700">
    <property type="component" value="Unplaced"/>
</dbReference>
<keyword evidence="2 7" id="KW-0040">ANK repeat</keyword>
<feature type="region of interest" description="Disordered" evidence="8">
    <location>
        <begin position="365"/>
        <end position="387"/>
    </location>
</feature>
<evidence type="ECO:0000313" key="10">
    <source>
        <dbReference type="Proteomes" id="UP000694700"/>
    </source>
</evidence>
<accession>A0A8C1X2I2</accession>
<evidence type="ECO:0000256" key="4">
    <source>
        <dbReference type="ARBA" id="ARBA00041123"/>
    </source>
</evidence>
<dbReference type="PROSITE" id="PS50088">
    <property type="entry name" value="ANK_REPEAT"/>
    <property type="match status" value="3"/>
</dbReference>
<protein>
    <recommendedName>
        <fullName evidence="4">NF-kappa-B inhibitor alpha</fullName>
    </recommendedName>
    <alternativeName>
        <fullName evidence="5">I-kappa-B-alpha</fullName>
    </alternativeName>
</protein>
<feature type="compositionally biased region" description="Basic and acidic residues" evidence="8">
    <location>
        <begin position="1"/>
        <end position="13"/>
    </location>
</feature>
<dbReference type="InterPro" id="IPR036770">
    <property type="entry name" value="Ankyrin_rpt-contain_sf"/>
</dbReference>
<dbReference type="GO" id="GO:0071356">
    <property type="term" value="P:cellular response to tumor necrosis factor"/>
    <property type="evidence" value="ECO:0007669"/>
    <property type="project" value="TreeGrafter"/>
</dbReference>
<dbReference type="GO" id="GO:0034142">
    <property type="term" value="P:toll-like receptor 4 signaling pathway"/>
    <property type="evidence" value="ECO:0007669"/>
    <property type="project" value="TreeGrafter"/>
</dbReference>